<feature type="transmembrane region" description="Helical" evidence="1">
    <location>
        <begin position="20"/>
        <end position="44"/>
    </location>
</feature>
<evidence type="ECO:0000313" key="3">
    <source>
        <dbReference type="Proteomes" id="UP001291653"/>
    </source>
</evidence>
<keyword evidence="1" id="KW-0812">Transmembrane</keyword>
<gene>
    <name evidence="2" type="ORF">SYYSPA8_21000</name>
</gene>
<accession>A0ABQ5P2Q1</accession>
<feature type="transmembrane region" description="Helical" evidence="1">
    <location>
        <begin position="140"/>
        <end position="161"/>
    </location>
</feature>
<evidence type="ECO:0000256" key="1">
    <source>
        <dbReference type="SAM" id="Phobius"/>
    </source>
</evidence>
<name>A0ABQ5P2Q1_9ACTN</name>
<dbReference type="Proteomes" id="UP001291653">
    <property type="component" value="Unassembled WGS sequence"/>
</dbReference>
<reference evidence="2 3" key="1">
    <citation type="submission" date="2022-10" db="EMBL/GenBank/DDBJ databases">
        <title>Draft genome sequence of Streptomyces sp. YSPA8.</title>
        <authorList>
            <person name="Moriuchi R."/>
            <person name="Dohra H."/>
            <person name="Yamamura H."/>
            <person name="Kodani S."/>
        </authorList>
    </citation>
    <scope>NUCLEOTIDE SEQUENCE [LARGE SCALE GENOMIC DNA]</scope>
    <source>
        <strain evidence="2 3">YSPA8</strain>
    </source>
</reference>
<keyword evidence="1" id="KW-0472">Membrane</keyword>
<feature type="transmembrane region" description="Helical" evidence="1">
    <location>
        <begin position="168"/>
        <end position="186"/>
    </location>
</feature>
<organism evidence="2 3">
    <name type="scientific">Streptomyces yaizuensis</name>
    <dbReference type="NCBI Taxonomy" id="2989713"/>
    <lineage>
        <taxon>Bacteria</taxon>
        <taxon>Bacillati</taxon>
        <taxon>Actinomycetota</taxon>
        <taxon>Actinomycetes</taxon>
        <taxon>Kitasatosporales</taxon>
        <taxon>Streptomycetaceae</taxon>
        <taxon>Streptomyces</taxon>
    </lineage>
</organism>
<sequence length="243" mass="24510">MSFTAVLHSEWIKVTSVRAVLGTLLAVPAVSLAVTVLVLATTGASDAYGDDPVHRAFYAIGFAQIAAVAFGTSAVAAEYAAGALRISLAAVPRRGVFYAAKTAVVAGAALGVGLLTSFASFFAGQAFLGEDAIGLGTPGALRACVGAGIHLALMSALAAGLTCVLRRAALVLGLLIPAFLILPFVISDVAGSAVRYLPDRAGQQILHQDPAGGPGAWTGLTVTALWAAAALLAGWAAVRRRDT</sequence>
<keyword evidence="3" id="KW-1185">Reference proteome</keyword>
<dbReference type="EMBL" id="BSBI01000009">
    <property type="protein sequence ID" value="GLF96819.1"/>
    <property type="molecule type" value="Genomic_DNA"/>
</dbReference>
<keyword evidence="1" id="KW-1133">Transmembrane helix</keyword>
<dbReference type="RefSeq" id="WP_323448845.1">
    <property type="nucleotide sequence ID" value="NZ_BSBI01000009.1"/>
</dbReference>
<proteinExistence type="predicted"/>
<evidence type="ECO:0000313" key="2">
    <source>
        <dbReference type="EMBL" id="GLF96819.1"/>
    </source>
</evidence>
<feature type="transmembrane region" description="Helical" evidence="1">
    <location>
        <begin position="56"/>
        <end position="81"/>
    </location>
</feature>
<protein>
    <submittedName>
        <fullName evidence="2">ABC transporter permease</fullName>
    </submittedName>
</protein>
<feature type="transmembrane region" description="Helical" evidence="1">
    <location>
        <begin position="216"/>
        <end position="238"/>
    </location>
</feature>
<comment type="caution">
    <text evidence="2">The sequence shown here is derived from an EMBL/GenBank/DDBJ whole genome shotgun (WGS) entry which is preliminary data.</text>
</comment>
<feature type="transmembrane region" description="Helical" evidence="1">
    <location>
        <begin position="102"/>
        <end position="128"/>
    </location>
</feature>